<dbReference type="EMBL" id="WHPD01002012">
    <property type="protein sequence ID" value="MPV88867.1"/>
    <property type="molecule type" value="Genomic_DNA"/>
</dbReference>
<name>A0A7J9UW79_9MICO</name>
<reference evidence="1 2" key="1">
    <citation type="submission" date="2019-10" db="EMBL/GenBank/DDBJ databases">
        <title>Georgenia wutianyii sp. nov. and Georgenia yuyongxinii sp. nov. isolated from plateau pika (Ochotona curzoniae) in the Qinghai-Tibet plateau of China.</title>
        <authorList>
            <person name="Tian Z."/>
        </authorList>
    </citation>
    <scope>NUCLEOTIDE SEQUENCE [LARGE SCALE GENOMIC DNA]</scope>
    <source>
        <strain evidence="1 2">JCM 15130</strain>
    </source>
</reference>
<dbReference type="InterPro" id="IPR014543">
    <property type="entry name" value="UCP028291"/>
</dbReference>
<dbReference type="AlphaFoldDB" id="A0A7J9UW79"/>
<evidence type="ECO:0000313" key="2">
    <source>
        <dbReference type="Proteomes" id="UP000429644"/>
    </source>
</evidence>
<proteinExistence type="predicted"/>
<evidence type="ECO:0000313" key="1">
    <source>
        <dbReference type="EMBL" id="MPV88867.1"/>
    </source>
</evidence>
<keyword evidence="2" id="KW-1185">Reference proteome</keyword>
<dbReference type="Pfam" id="PF09981">
    <property type="entry name" value="DUF2218"/>
    <property type="match status" value="1"/>
</dbReference>
<accession>A0A7J9UW79</accession>
<sequence length="97" mass="10616">MIGARAQVRTDAPARYAKQLASHLGRKATVEELPDGHRIRLTVGYGDVLVRDDHLLLVAAAPDLDALAIVERVIGGHLERFGQRAELVVEWSAPENL</sequence>
<dbReference type="OrthoDB" id="9806511at2"/>
<organism evidence="1 2">
    <name type="scientific">Georgenia ruanii</name>
    <dbReference type="NCBI Taxonomy" id="348442"/>
    <lineage>
        <taxon>Bacteria</taxon>
        <taxon>Bacillati</taxon>
        <taxon>Actinomycetota</taxon>
        <taxon>Actinomycetes</taxon>
        <taxon>Micrococcales</taxon>
        <taxon>Bogoriellaceae</taxon>
        <taxon>Georgenia</taxon>
    </lineage>
</organism>
<gene>
    <name evidence="1" type="ORF">GB882_09320</name>
</gene>
<dbReference type="Proteomes" id="UP000429644">
    <property type="component" value="Unassembled WGS sequence"/>
</dbReference>
<protein>
    <submittedName>
        <fullName evidence="1">DUF2218 domain-containing protein</fullName>
    </submittedName>
</protein>
<comment type="caution">
    <text evidence="1">The sequence shown here is derived from an EMBL/GenBank/DDBJ whole genome shotgun (WGS) entry which is preliminary data.</text>
</comment>
<dbReference type="Gene3D" id="3.30.310.50">
    <property type="entry name" value="Alpha-D-phosphohexomutase, C-terminal domain"/>
    <property type="match status" value="1"/>
</dbReference>